<proteinExistence type="predicted"/>
<organism evidence="1">
    <name type="scientific">hydrothermal vent metagenome</name>
    <dbReference type="NCBI Taxonomy" id="652676"/>
    <lineage>
        <taxon>unclassified sequences</taxon>
        <taxon>metagenomes</taxon>
        <taxon>ecological metagenomes</taxon>
    </lineage>
</organism>
<accession>A0A3B0VGB2</accession>
<evidence type="ECO:0000313" key="1">
    <source>
        <dbReference type="EMBL" id="VAW38002.1"/>
    </source>
</evidence>
<dbReference type="AlphaFoldDB" id="A0A3B0VGB2"/>
<sequence length="139" mass="15551">MFPTVYIQHRLYLHQFEFLKEPGFNEVVPLDYNYQNMIIVTSGRLSFGGREVVFQTSGCGCGPQPAIKGALLVAEVPWPLSNFRRQLAGMANAKDVALADQDIIPAVFRIKKVVSAEERDLVRDALQQHLGAGLIIDFF</sequence>
<protein>
    <submittedName>
        <fullName evidence="1">Uncharacterized protein</fullName>
    </submittedName>
</protein>
<name>A0A3B0VGB2_9ZZZZ</name>
<dbReference type="EMBL" id="UOEY01000054">
    <property type="protein sequence ID" value="VAW38002.1"/>
    <property type="molecule type" value="Genomic_DNA"/>
</dbReference>
<reference evidence="1" key="1">
    <citation type="submission" date="2018-06" db="EMBL/GenBank/DDBJ databases">
        <authorList>
            <person name="Zhirakovskaya E."/>
        </authorList>
    </citation>
    <scope>NUCLEOTIDE SEQUENCE</scope>
</reference>
<gene>
    <name evidence="1" type="ORF">MNBD_DELTA04-167</name>
</gene>